<proteinExistence type="predicted"/>
<accession>A0ABD1UWN3</accession>
<comment type="caution">
    <text evidence="1">The sequence shown here is derived from an EMBL/GenBank/DDBJ whole genome shotgun (WGS) entry which is preliminary data.</text>
</comment>
<organism evidence="1 2">
    <name type="scientific">Forsythia ovata</name>
    <dbReference type="NCBI Taxonomy" id="205694"/>
    <lineage>
        <taxon>Eukaryota</taxon>
        <taxon>Viridiplantae</taxon>
        <taxon>Streptophyta</taxon>
        <taxon>Embryophyta</taxon>
        <taxon>Tracheophyta</taxon>
        <taxon>Spermatophyta</taxon>
        <taxon>Magnoliopsida</taxon>
        <taxon>eudicotyledons</taxon>
        <taxon>Gunneridae</taxon>
        <taxon>Pentapetalae</taxon>
        <taxon>asterids</taxon>
        <taxon>lamiids</taxon>
        <taxon>Lamiales</taxon>
        <taxon>Oleaceae</taxon>
        <taxon>Forsythieae</taxon>
        <taxon>Forsythia</taxon>
    </lineage>
</organism>
<name>A0ABD1UWN3_9LAMI</name>
<reference evidence="2" key="1">
    <citation type="submission" date="2024-07" db="EMBL/GenBank/DDBJ databases">
        <title>Two chromosome-level genome assemblies of Korean endemic species Abeliophyllum distichum and Forsythia ovata (Oleaceae).</title>
        <authorList>
            <person name="Jang H."/>
        </authorList>
    </citation>
    <scope>NUCLEOTIDE SEQUENCE [LARGE SCALE GENOMIC DNA]</scope>
</reference>
<dbReference type="AlphaFoldDB" id="A0ABD1UWN3"/>
<dbReference type="Proteomes" id="UP001604277">
    <property type="component" value="Unassembled WGS sequence"/>
</dbReference>
<sequence length="117" mass="13188">MARGDSHVVDLLKISIEILYKELCGKLLDMCNADSSLHELEMRFLLPSDALFAEPIQITLDKRVHWYAGLTKQGQPCPICVTRVSKGPALVNDQSDAVKTGELERFIFIQQCIITRE</sequence>
<dbReference type="EMBL" id="JBFOLJ010000006">
    <property type="protein sequence ID" value="KAL2529465.1"/>
    <property type="molecule type" value="Genomic_DNA"/>
</dbReference>
<keyword evidence="2" id="KW-1185">Reference proteome</keyword>
<evidence type="ECO:0000313" key="2">
    <source>
        <dbReference type="Proteomes" id="UP001604277"/>
    </source>
</evidence>
<protein>
    <submittedName>
        <fullName evidence="1">Uncharacterized protein</fullName>
    </submittedName>
</protein>
<gene>
    <name evidence="1" type="ORF">Fot_22066</name>
</gene>
<evidence type="ECO:0000313" key="1">
    <source>
        <dbReference type="EMBL" id="KAL2529465.1"/>
    </source>
</evidence>